<keyword evidence="2" id="KW-1185">Reference proteome</keyword>
<evidence type="ECO:0000313" key="1">
    <source>
        <dbReference type="EMBL" id="QLG27717.1"/>
    </source>
</evidence>
<accession>A0A7D5KDU5</accession>
<sequence>MNSIVPAPDPEAVPFNEPYTFDLEDGQRGTVTYTPEQSGAEFILAAVAISKHAGSTYELKDDDTTMFGPCAIPPTDIGDMVVCWTPARRFTESLQVIIRNVSGGPQTYHVQPVGYERAEGA</sequence>
<dbReference type="RefSeq" id="WP_179169292.1">
    <property type="nucleotide sequence ID" value="NZ_CP058529.1"/>
</dbReference>
<proteinExistence type="predicted"/>
<dbReference type="GeneID" id="56029007"/>
<dbReference type="OrthoDB" id="338427at2157"/>
<reference evidence="1 2" key="1">
    <citation type="submission" date="2020-07" db="EMBL/GenBank/DDBJ databases">
        <title>Gai3-2, isolated from salt lake.</title>
        <authorList>
            <person name="Cui H."/>
            <person name="Shi X."/>
        </authorList>
    </citation>
    <scope>NUCLEOTIDE SEQUENCE [LARGE SCALE GENOMIC DNA]</scope>
    <source>
        <strain evidence="1 2">Gai3-2</strain>
    </source>
</reference>
<organism evidence="1 2">
    <name type="scientific">Halorarum halophilum</name>
    <dbReference type="NCBI Taxonomy" id="2743090"/>
    <lineage>
        <taxon>Archaea</taxon>
        <taxon>Methanobacteriati</taxon>
        <taxon>Methanobacteriota</taxon>
        <taxon>Stenosarchaea group</taxon>
        <taxon>Halobacteria</taxon>
        <taxon>Halobacteriales</taxon>
        <taxon>Haloferacaceae</taxon>
        <taxon>Halorarum</taxon>
    </lineage>
</organism>
<dbReference type="AlphaFoldDB" id="A0A7D5KDU5"/>
<protein>
    <submittedName>
        <fullName evidence="1">Uncharacterized protein</fullName>
    </submittedName>
</protein>
<gene>
    <name evidence="1" type="ORF">HUG10_09200</name>
</gene>
<dbReference type="EMBL" id="CP058529">
    <property type="protein sequence ID" value="QLG27717.1"/>
    <property type="molecule type" value="Genomic_DNA"/>
</dbReference>
<evidence type="ECO:0000313" key="2">
    <source>
        <dbReference type="Proteomes" id="UP000509750"/>
    </source>
</evidence>
<name>A0A7D5KDU5_9EURY</name>
<dbReference type="KEGG" id="halg:HUG10_09200"/>
<dbReference type="Proteomes" id="UP000509750">
    <property type="component" value="Chromosome"/>
</dbReference>